<evidence type="ECO:0000259" key="2">
    <source>
        <dbReference type="Pfam" id="PF04536"/>
    </source>
</evidence>
<evidence type="ECO:0000313" key="4">
    <source>
        <dbReference type="Proteomes" id="UP000248168"/>
    </source>
</evidence>
<accession>A0A330L6Q5</accession>
<reference evidence="4" key="1">
    <citation type="submission" date="2018-04" db="EMBL/GenBank/DDBJ databases">
        <authorList>
            <person name="Lucker S."/>
            <person name="Sakoula D."/>
        </authorList>
    </citation>
    <scope>NUCLEOTIDE SEQUENCE [LARGE SCALE GENOMIC DNA]</scope>
</reference>
<dbReference type="Pfam" id="PF04536">
    <property type="entry name" value="TPM_phosphatase"/>
    <property type="match status" value="1"/>
</dbReference>
<dbReference type="RefSeq" id="WP_121989008.1">
    <property type="nucleotide sequence ID" value="NZ_OUNR01000012.1"/>
</dbReference>
<dbReference type="OrthoDB" id="9786161at2"/>
<dbReference type="Proteomes" id="UP000248168">
    <property type="component" value="Unassembled WGS sequence"/>
</dbReference>
<dbReference type="PANTHER" id="PTHR30373">
    <property type="entry name" value="UPF0603 PROTEIN YGCG"/>
    <property type="match status" value="1"/>
</dbReference>
<keyword evidence="4" id="KW-1185">Reference proteome</keyword>
<keyword evidence="1" id="KW-0812">Transmembrane</keyword>
<evidence type="ECO:0000256" key="1">
    <source>
        <dbReference type="SAM" id="Phobius"/>
    </source>
</evidence>
<protein>
    <recommendedName>
        <fullName evidence="2">TPM domain-containing protein</fullName>
    </recommendedName>
</protein>
<dbReference type="InterPro" id="IPR007621">
    <property type="entry name" value="TPM_dom"/>
</dbReference>
<organism evidence="3 4">
    <name type="scientific">Nitrospira lenta</name>
    <dbReference type="NCBI Taxonomy" id="1436998"/>
    <lineage>
        <taxon>Bacteria</taxon>
        <taxon>Pseudomonadati</taxon>
        <taxon>Nitrospirota</taxon>
        <taxon>Nitrospiria</taxon>
        <taxon>Nitrospirales</taxon>
        <taxon>Nitrospiraceae</taxon>
        <taxon>Nitrospira</taxon>
    </lineage>
</organism>
<name>A0A330L6Q5_9BACT</name>
<keyword evidence="1" id="KW-0472">Membrane</keyword>
<feature type="transmembrane region" description="Helical" evidence="1">
    <location>
        <begin position="49"/>
        <end position="72"/>
    </location>
</feature>
<keyword evidence="1" id="KW-1133">Transmembrane helix</keyword>
<dbReference type="AlphaFoldDB" id="A0A330L6Q5"/>
<proteinExistence type="predicted"/>
<dbReference type="EMBL" id="OUNR01000012">
    <property type="protein sequence ID" value="SPP64655.1"/>
    <property type="molecule type" value="Genomic_DNA"/>
</dbReference>
<dbReference type="PANTHER" id="PTHR30373:SF8">
    <property type="entry name" value="BLL7265 PROTEIN"/>
    <property type="match status" value="1"/>
</dbReference>
<sequence length="224" mass="24315">MATGKAAALSDADRERIRRAVHAAEQQTSAEIVPMIVARSGLYRDARHWAGLITALTMLAALLAVEVSWLPWGWPTSNAAWLVLAVMLAYAGGSWSGTLPPVIRLLTAPARLRHKVALRAERAFAQHAIAQTRERTGVLIMLSMLERQIYVLPDRSLAGLVSAERWKQVVQAAVERLRGDDIVEGLTEAIAACGAALADACPARPGDNPNELPDQVIDERQSFL</sequence>
<evidence type="ECO:0000313" key="3">
    <source>
        <dbReference type="EMBL" id="SPP64655.1"/>
    </source>
</evidence>
<feature type="transmembrane region" description="Helical" evidence="1">
    <location>
        <begin position="78"/>
        <end position="103"/>
    </location>
</feature>
<gene>
    <name evidence="3" type="ORF">NITLEN_20295</name>
</gene>
<dbReference type="InParanoid" id="A0A330L6Q5"/>
<feature type="domain" description="TPM" evidence="2">
    <location>
        <begin position="116"/>
        <end position="195"/>
    </location>
</feature>
<dbReference type="Gene3D" id="3.10.310.50">
    <property type="match status" value="1"/>
</dbReference>